<dbReference type="FunFam" id="3.30.50.10:FF:000059">
    <property type="entry name" value="Similar to transcription factor Zn, GATA"/>
    <property type="match status" value="1"/>
</dbReference>
<dbReference type="OrthoDB" id="3199820at2759"/>
<feature type="compositionally biased region" description="Polar residues" evidence="2">
    <location>
        <begin position="199"/>
        <end position="208"/>
    </location>
</feature>
<keyword evidence="1" id="KW-0863">Zinc-finger</keyword>
<name>A0A3N4I141_ASCIM</name>
<feature type="region of interest" description="Disordered" evidence="2">
    <location>
        <begin position="1052"/>
        <end position="1074"/>
    </location>
</feature>
<dbReference type="EMBL" id="ML119695">
    <property type="protein sequence ID" value="RPA79793.1"/>
    <property type="molecule type" value="Genomic_DNA"/>
</dbReference>
<evidence type="ECO:0000256" key="1">
    <source>
        <dbReference type="PROSITE-ProRule" id="PRU00094"/>
    </source>
</evidence>
<dbReference type="InterPro" id="IPR013088">
    <property type="entry name" value="Znf_NHR/GATA"/>
</dbReference>
<dbReference type="Pfam" id="PF25823">
    <property type="entry name" value="Ams2-SPT21_N"/>
    <property type="match status" value="1"/>
</dbReference>
<dbReference type="STRING" id="1160509.A0A3N4I141"/>
<dbReference type="PROSITE" id="PS50114">
    <property type="entry name" value="GATA_ZN_FINGER_2"/>
    <property type="match status" value="1"/>
</dbReference>
<dbReference type="InterPro" id="IPR057725">
    <property type="entry name" value="Ams2-SPT21_N"/>
</dbReference>
<dbReference type="GO" id="GO:0043565">
    <property type="term" value="F:sequence-specific DNA binding"/>
    <property type="evidence" value="ECO:0007669"/>
    <property type="project" value="InterPro"/>
</dbReference>
<feature type="compositionally biased region" description="Polar residues" evidence="2">
    <location>
        <begin position="446"/>
        <end position="461"/>
    </location>
</feature>
<dbReference type="GO" id="GO:0006357">
    <property type="term" value="P:regulation of transcription by RNA polymerase II"/>
    <property type="evidence" value="ECO:0007669"/>
    <property type="project" value="TreeGrafter"/>
</dbReference>
<dbReference type="Proteomes" id="UP000275078">
    <property type="component" value="Unassembled WGS sequence"/>
</dbReference>
<dbReference type="PANTHER" id="PTHR39147:SF1">
    <property type="entry name" value="PROTEIN SPT21"/>
    <property type="match status" value="1"/>
</dbReference>
<evidence type="ECO:0000256" key="2">
    <source>
        <dbReference type="SAM" id="MobiDB-lite"/>
    </source>
</evidence>
<keyword evidence="1" id="KW-0862">Zinc</keyword>
<protein>
    <recommendedName>
        <fullName evidence="3">GATA-type domain-containing protein</fullName>
    </recommendedName>
</protein>
<sequence length="1074" mass="119059">MSSSVVSSQRQPRMEPQIDNIPKAMRLKVLYTFDAERRENRLSRWPQMIQTPIVYIEPDRVVGIVELRTCLSSIAASSPELVATLGTNYSVYAFDYSEPDIPMVGLGILSWLLAAPSSQPYVTGLVSSNPSPIFQGSVKETLEVRFCLTPVPNFTQEDYLKSMSVYNALSKQIPGSFDPIAWSAFVTANPQVLETAQHMQLDSPSLSRPSHEQPVNRRISDQQDQERLERQERQERQDRMERQERQERQERFERQEQERQERQERLERLEKERQMDLRHHSLRGQFDYSTTSTPHSGPMFENFREPSPIDLPSRNTARSDGFSRCQSTVSQAATTDLNGFTPMAEMASSPPSEGDASAADLDEPSPDPLSPLLPAIQDVPRPANSRTVSNPVRNPTGLILPGMVNIENDVPSPMNEGDGASDSGATKKPKAKRKYTRKNPLPVDNVASSDAPNGDGQQNAPQPRKRGRPPGSTKEKALAKKAALQEAGMLKTQSSAVGQELIKVGDSVKLQQQQLEAPKQAEVLKAQDSENQPNAQNQSDASRADESKKQKEESKKQKEAATKNQQEEPEKAGLDKPGKRPRTARASAEKKSSESNQKKLGRSSSTTGTVKERIERQLAEALKEGKVPNYCGNCGAIETSTWRRVTTKNVAGADPKEEMSVLLCNPCGLWHHAKGTMRPQEFWDSRPRDMDDTNRKPRNRKRKASNAPLPMGPMHQVDGENDVEMKAQRAADNDNGSRKVPCTPSSRHSRAADEELWGTSHTDKTVKPRASSPTREGTAESPIELDDDKEDDQPIERSLFGPSKGAPLEESPRINMHPHNDQHHPRPRSRSREAVSPSARASAEKENRPPQIIERSVTPAPGAEETVKGPVQFPRTPDRRQNSQHMQTPSKLTPLRDSPWRSLFGMSPKIDSPSSATIKRLLSHINSMSPTKAKGTASANASPLAERLPRAQRNQSGEVDEDMFSTDIIMPSSPPAFGFSTDKDGQMPSSMWTDLLPSPKDMEQFTLDIFGGLDNITPTKKTPDLTVDFSTFIAESEKMVTGMGKEKVQEEVAARSSATPLLELPAPPVPEATM</sequence>
<keyword evidence="5" id="KW-1185">Reference proteome</keyword>
<feature type="compositionally biased region" description="Basic and acidic residues" evidence="2">
    <location>
        <begin position="587"/>
        <end position="597"/>
    </location>
</feature>
<feature type="region of interest" description="Disordered" evidence="2">
    <location>
        <begin position="928"/>
        <end position="959"/>
    </location>
</feature>
<accession>A0A3N4I141</accession>
<dbReference type="SUPFAM" id="SSF57716">
    <property type="entry name" value="Glucocorticoid receptor-like (DNA-binding domain)"/>
    <property type="match status" value="1"/>
</dbReference>
<dbReference type="InterPro" id="IPR000679">
    <property type="entry name" value="Znf_GATA"/>
</dbReference>
<dbReference type="CDD" id="cd00202">
    <property type="entry name" value="ZnF_GATA"/>
    <property type="match status" value="1"/>
</dbReference>
<feature type="region of interest" description="Disordered" evidence="2">
    <location>
        <begin position="681"/>
        <end position="899"/>
    </location>
</feature>
<feature type="compositionally biased region" description="Basic and acidic residues" evidence="2">
    <location>
        <begin position="542"/>
        <end position="578"/>
    </location>
</feature>
<feature type="compositionally biased region" description="Basic and acidic residues" evidence="2">
    <location>
        <begin position="723"/>
        <end position="737"/>
    </location>
</feature>
<evidence type="ECO:0000313" key="4">
    <source>
        <dbReference type="EMBL" id="RPA79793.1"/>
    </source>
</evidence>
<feature type="compositionally biased region" description="Basic residues" evidence="2">
    <location>
        <begin position="427"/>
        <end position="437"/>
    </location>
</feature>
<reference evidence="4 5" key="1">
    <citation type="journal article" date="2018" name="Nat. Ecol. Evol.">
        <title>Pezizomycetes genomes reveal the molecular basis of ectomycorrhizal truffle lifestyle.</title>
        <authorList>
            <person name="Murat C."/>
            <person name="Payen T."/>
            <person name="Noel B."/>
            <person name="Kuo A."/>
            <person name="Morin E."/>
            <person name="Chen J."/>
            <person name="Kohler A."/>
            <person name="Krizsan K."/>
            <person name="Balestrini R."/>
            <person name="Da Silva C."/>
            <person name="Montanini B."/>
            <person name="Hainaut M."/>
            <person name="Levati E."/>
            <person name="Barry K.W."/>
            <person name="Belfiori B."/>
            <person name="Cichocki N."/>
            <person name="Clum A."/>
            <person name="Dockter R.B."/>
            <person name="Fauchery L."/>
            <person name="Guy J."/>
            <person name="Iotti M."/>
            <person name="Le Tacon F."/>
            <person name="Lindquist E.A."/>
            <person name="Lipzen A."/>
            <person name="Malagnac F."/>
            <person name="Mello A."/>
            <person name="Molinier V."/>
            <person name="Miyauchi S."/>
            <person name="Poulain J."/>
            <person name="Riccioni C."/>
            <person name="Rubini A."/>
            <person name="Sitrit Y."/>
            <person name="Splivallo R."/>
            <person name="Traeger S."/>
            <person name="Wang M."/>
            <person name="Zifcakova L."/>
            <person name="Wipf D."/>
            <person name="Zambonelli A."/>
            <person name="Paolocci F."/>
            <person name="Nowrousian M."/>
            <person name="Ottonello S."/>
            <person name="Baldrian P."/>
            <person name="Spatafora J.W."/>
            <person name="Henrissat B."/>
            <person name="Nagy L.G."/>
            <person name="Aury J.M."/>
            <person name="Wincker P."/>
            <person name="Grigoriev I.V."/>
            <person name="Bonfante P."/>
            <person name="Martin F.M."/>
        </authorList>
    </citation>
    <scope>NUCLEOTIDE SEQUENCE [LARGE SCALE GENOMIC DNA]</scope>
    <source>
        <strain evidence="4 5">RN42</strain>
    </source>
</reference>
<feature type="compositionally biased region" description="Polar residues" evidence="2">
    <location>
        <begin position="384"/>
        <end position="393"/>
    </location>
</feature>
<gene>
    <name evidence="4" type="ORF">BJ508DRAFT_308100</name>
</gene>
<feature type="region of interest" description="Disordered" evidence="2">
    <location>
        <begin position="341"/>
        <end position="483"/>
    </location>
</feature>
<dbReference type="GO" id="GO:0000183">
    <property type="term" value="P:rDNA heterochromatin formation"/>
    <property type="evidence" value="ECO:0007669"/>
    <property type="project" value="TreeGrafter"/>
</dbReference>
<organism evidence="4 5">
    <name type="scientific">Ascobolus immersus RN42</name>
    <dbReference type="NCBI Taxonomy" id="1160509"/>
    <lineage>
        <taxon>Eukaryota</taxon>
        <taxon>Fungi</taxon>
        <taxon>Dikarya</taxon>
        <taxon>Ascomycota</taxon>
        <taxon>Pezizomycotina</taxon>
        <taxon>Pezizomycetes</taxon>
        <taxon>Pezizales</taxon>
        <taxon>Ascobolaceae</taxon>
        <taxon>Ascobolus</taxon>
    </lineage>
</organism>
<feature type="compositionally biased region" description="Acidic residues" evidence="2">
    <location>
        <begin position="783"/>
        <end position="793"/>
    </location>
</feature>
<dbReference type="SMART" id="SM00401">
    <property type="entry name" value="ZnF_GATA"/>
    <property type="match status" value="1"/>
</dbReference>
<evidence type="ECO:0000259" key="3">
    <source>
        <dbReference type="PROSITE" id="PS50114"/>
    </source>
</evidence>
<dbReference type="GO" id="GO:0008270">
    <property type="term" value="F:zinc ion binding"/>
    <property type="evidence" value="ECO:0007669"/>
    <property type="project" value="UniProtKB-KW"/>
</dbReference>
<proteinExistence type="predicted"/>
<keyword evidence="1" id="KW-0479">Metal-binding</keyword>
<feature type="domain" description="GATA-type" evidence="3">
    <location>
        <begin position="631"/>
        <end position="695"/>
    </location>
</feature>
<feature type="region of interest" description="Disordered" evidence="2">
    <location>
        <begin position="513"/>
        <end position="612"/>
    </location>
</feature>
<dbReference type="Gene3D" id="3.30.50.10">
    <property type="entry name" value="Erythroid Transcription Factor GATA-1, subunit A"/>
    <property type="match status" value="1"/>
</dbReference>
<feature type="region of interest" description="Disordered" evidence="2">
    <location>
        <begin position="199"/>
        <end position="321"/>
    </location>
</feature>
<dbReference type="PANTHER" id="PTHR39147">
    <property type="entry name" value="PROTEIN SPT21"/>
    <property type="match status" value="1"/>
</dbReference>
<feature type="compositionally biased region" description="Basic and acidic residues" evidence="2">
    <location>
        <begin position="681"/>
        <end position="695"/>
    </location>
</feature>
<dbReference type="GO" id="GO:0030466">
    <property type="term" value="P:silent mating-type cassette heterochromatin formation"/>
    <property type="evidence" value="ECO:0007669"/>
    <property type="project" value="TreeGrafter"/>
</dbReference>
<feature type="compositionally biased region" description="Polar residues" evidence="2">
    <location>
        <begin position="529"/>
        <end position="541"/>
    </location>
</feature>
<dbReference type="AlphaFoldDB" id="A0A3N4I141"/>
<feature type="compositionally biased region" description="Basic and acidic residues" evidence="2">
    <location>
        <begin position="209"/>
        <end position="279"/>
    </location>
</feature>
<feature type="compositionally biased region" description="Pro residues" evidence="2">
    <location>
        <begin position="1065"/>
        <end position="1074"/>
    </location>
</feature>
<dbReference type="InterPro" id="IPR042403">
    <property type="entry name" value="Spt21/Ams2"/>
</dbReference>
<evidence type="ECO:0000313" key="5">
    <source>
        <dbReference type="Proteomes" id="UP000275078"/>
    </source>
</evidence>